<dbReference type="EMBL" id="JAUIZM010000001">
    <property type="protein sequence ID" value="KAK1402021.1"/>
    <property type="molecule type" value="Genomic_DNA"/>
</dbReference>
<dbReference type="EMBL" id="JAUIZM010000001">
    <property type="protein sequence ID" value="KAK1402019.1"/>
    <property type="molecule type" value="Genomic_DNA"/>
</dbReference>
<gene>
    <name evidence="1" type="ORF">POM88_001622</name>
    <name evidence="2" type="ORF">POM88_001624</name>
    <name evidence="3" type="ORF">POM88_001626</name>
</gene>
<dbReference type="AlphaFoldDB" id="A0AAD8N9S9"/>
<protein>
    <recommendedName>
        <fullName evidence="5">F-box domain-containing protein</fullName>
    </recommendedName>
</protein>
<keyword evidence="4" id="KW-1185">Reference proteome</keyword>
<evidence type="ECO:0000313" key="3">
    <source>
        <dbReference type="EMBL" id="KAK1402021.1"/>
    </source>
</evidence>
<dbReference type="InterPro" id="IPR036047">
    <property type="entry name" value="F-box-like_dom_sf"/>
</dbReference>
<reference evidence="2" key="1">
    <citation type="submission" date="2023-02" db="EMBL/GenBank/DDBJ databases">
        <title>Genome of toxic invasive species Heracleum sosnowskyi carries increased number of genes despite the absence of recent whole-genome duplications.</title>
        <authorList>
            <person name="Schelkunov M."/>
            <person name="Shtratnikova V."/>
            <person name="Makarenko M."/>
            <person name="Klepikova A."/>
            <person name="Omelchenko D."/>
            <person name="Novikova G."/>
            <person name="Obukhova E."/>
            <person name="Bogdanov V."/>
            <person name="Penin A."/>
            <person name="Logacheva M."/>
        </authorList>
    </citation>
    <scope>NUCLEOTIDE SEQUENCE</scope>
    <source>
        <strain evidence="2">Hsosn_3</strain>
        <tissue evidence="2">Leaf</tissue>
    </source>
</reference>
<dbReference type="PANTHER" id="PTHR33110:SF134">
    <property type="entry name" value="OS09G0565350 PROTEIN"/>
    <property type="match status" value="1"/>
</dbReference>
<organism evidence="2 4">
    <name type="scientific">Heracleum sosnowskyi</name>
    <dbReference type="NCBI Taxonomy" id="360622"/>
    <lineage>
        <taxon>Eukaryota</taxon>
        <taxon>Viridiplantae</taxon>
        <taxon>Streptophyta</taxon>
        <taxon>Embryophyta</taxon>
        <taxon>Tracheophyta</taxon>
        <taxon>Spermatophyta</taxon>
        <taxon>Magnoliopsida</taxon>
        <taxon>eudicotyledons</taxon>
        <taxon>Gunneridae</taxon>
        <taxon>Pentapetalae</taxon>
        <taxon>asterids</taxon>
        <taxon>campanulids</taxon>
        <taxon>Apiales</taxon>
        <taxon>Apiaceae</taxon>
        <taxon>Apioideae</taxon>
        <taxon>apioid superclade</taxon>
        <taxon>Tordylieae</taxon>
        <taxon>Tordyliinae</taxon>
        <taxon>Heracleum</taxon>
    </lineage>
</organism>
<dbReference type="SUPFAM" id="SSF81383">
    <property type="entry name" value="F-box domain"/>
    <property type="match status" value="1"/>
</dbReference>
<evidence type="ECO:0008006" key="5">
    <source>
        <dbReference type="Google" id="ProtNLM"/>
    </source>
</evidence>
<dbReference type="EMBL" id="JAUIZM010000001">
    <property type="protein sequence ID" value="KAK1402017.1"/>
    <property type="molecule type" value="Genomic_DNA"/>
</dbReference>
<proteinExistence type="predicted"/>
<name>A0AAD8N9S9_9APIA</name>
<accession>A0AAD8N9S9</accession>
<sequence>MNMVNWSELPEELVSKIADNIVAAEDFVAFRATCKPWQSAVQTNQCNPRVPTLFFVDSSDNVKCLDHNNQRISQRKESCAWGSACGWIFADNHLVNPLTNATISLPEDRKSKDLEIKRVLVFKRPASWSFDKHANRFCHQQVTELQMLEAQSS</sequence>
<reference evidence="2" key="2">
    <citation type="submission" date="2023-05" db="EMBL/GenBank/DDBJ databases">
        <authorList>
            <person name="Schelkunov M.I."/>
        </authorList>
    </citation>
    <scope>NUCLEOTIDE SEQUENCE</scope>
    <source>
        <strain evidence="2">Hsosn_3</strain>
        <tissue evidence="2">Leaf</tissue>
    </source>
</reference>
<dbReference type="PANTHER" id="PTHR33110">
    <property type="entry name" value="F-BOX/KELCH-REPEAT PROTEIN-RELATED"/>
    <property type="match status" value="1"/>
</dbReference>
<comment type="caution">
    <text evidence="2">The sequence shown here is derived from an EMBL/GenBank/DDBJ whole genome shotgun (WGS) entry which is preliminary data.</text>
</comment>
<evidence type="ECO:0000313" key="1">
    <source>
        <dbReference type="EMBL" id="KAK1402017.1"/>
    </source>
</evidence>
<dbReference type="Proteomes" id="UP001237642">
    <property type="component" value="Unassembled WGS sequence"/>
</dbReference>
<evidence type="ECO:0000313" key="2">
    <source>
        <dbReference type="EMBL" id="KAK1402019.1"/>
    </source>
</evidence>
<evidence type="ECO:0000313" key="4">
    <source>
        <dbReference type="Proteomes" id="UP001237642"/>
    </source>
</evidence>